<feature type="transmembrane region" description="Helical" evidence="7">
    <location>
        <begin position="431"/>
        <end position="459"/>
    </location>
</feature>
<keyword evidence="5 7" id="KW-0472">Membrane</keyword>
<dbReference type="EMBL" id="CP021965">
    <property type="protein sequence ID" value="AWV36444.1"/>
    <property type="molecule type" value="Genomic_DNA"/>
</dbReference>
<gene>
    <name evidence="10" type="ORF">CD191_29690</name>
</gene>
<feature type="transmembrane region" description="Helical" evidence="7">
    <location>
        <begin position="297"/>
        <end position="323"/>
    </location>
</feature>
<reference evidence="10 11" key="1">
    <citation type="submission" date="2017-06" db="EMBL/GenBank/DDBJ databases">
        <title>Complete genome sequence of Paenibacillus odorifer CBA7130.</title>
        <authorList>
            <person name="Nam Y.-D."/>
            <person name="Kang J."/>
            <person name="Chung W.-H."/>
        </authorList>
    </citation>
    <scope>NUCLEOTIDE SEQUENCE [LARGE SCALE GENOMIC DNA]</scope>
    <source>
        <strain evidence="10 11">CBA7130</strain>
    </source>
</reference>
<feature type="transmembrane region" description="Helical" evidence="7">
    <location>
        <begin position="393"/>
        <end position="411"/>
    </location>
</feature>
<keyword evidence="2" id="KW-1003">Cell membrane</keyword>
<sequence length="851" mass="92592">MIWLSSAGRSLLRNKLRTIFTILSLIIGSASFFSMFLLSELAPRSIENSAKLLLGGDVLVQSYLKPLQSNIVNDIFQDMGEIDSHSSSYVGQSMVQSKNKTTSVILKGIDTKTYPYYGENQYPGIRSLQANEVLLADNAADRLQVKVGEKIWLPSASDGSLHEYKVKGLVLNVQESYGDADIFGAAYLPLNEAANLLNAPAGSTNEILIHWKAGTPKTSWQAELEKHLPSATLTDTKERTDESLAQAKTLLLLLQLFSLLALGISALTVSNTMKQAMSTRMRDIAVMKAIGVRSRSVAGTFLTEGILIGTIGTITGIVTGLLVSTWLTSYVGKMLAIPLSWEFSWKVTIVTFAVGMLMALISTWIPLKGMLIVSPMQLLLEGNHQIPSYRVRFWKRGLLLLLISLVVAFYLQKTLFLGSTESISSRVVLSFLGILLIIILVSIFVKVCSSAFSFIFRVVGSMRKLISPRWFIPFHNLSSGRKRYGLLALILSVGVASAVSSELFADNLTQSVSQQLETEAKGNLLITSSLVESEAVKEAFQSLDIKKWTEGVQMNGLLSSINGSEATSLFQQKSDGNKFFASNKLSIEGVDPSLASRSYSIIGGRDLIEDDSSHKTALLLEDYQQLGIKTGDTVEVTMGEKKIPFKIVGFFESGFVKTVGMRTTKDILSKYGAPNRVMFSIDGGTLTTGLLSELNGVLPASAMAYSVSSTASESLNSMIRMISVFFSIVTLFAFITAILTIGNQIVISLLRKRREIAIIKAVGVSNGKTLRSILLENFVLSLVSGTAGTGIALLLTTVALKLMFKLPVLVDVKWVIYGIGLCVITTLSVAWIAARPALLTKPTQLLQTNQL</sequence>
<evidence type="ECO:0000256" key="7">
    <source>
        <dbReference type="SAM" id="Phobius"/>
    </source>
</evidence>
<evidence type="ECO:0000256" key="5">
    <source>
        <dbReference type="ARBA" id="ARBA00023136"/>
    </source>
</evidence>
<evidence type="ECO:0000256" key="3">
    <source>
        <dbReference type="ARBA" id="ARBA00022692"/>
    </source>
</evidence>
<dbReference type="InterPro" id="IPR050250">
    <property type="entry name" value="Macrolide_Exporter_MacB"/>
</dbReference>
<feature type="transmembrane region" description="Helical" evidence="7">
    <location>
        <begin position="814"/>
        <end position="834"/>
    </location>
</feature>
<feature type="transmembrane region" description="Helical" evidence="7">
    <location>
        <begin position="343"/>
        <end position="367"/>
    </location>
</feature>
<dbReference type="InterPro" id="IPR003838">
    <property type="entry name" value="ABC3_permease_C"/>
</dbReference>
<keyword evidence="3 7" id="KW-0812">Transmembrane</keyword>
<name>A0AAD0KNK9_9BACL</name>
<dbReference type="Pfam" id="PF02687">
    <property type="entry name" value="FtsX"/>
    <property type="match status" value="2"/>
</dbReference>
<feature type="domain" description="MacB-like periplasmic core" evidence="9">
    <location>
        <begin position="18"/>
        <end position="225"/>
    </location>
</feature>
<feature type="transmembrane region" description="Helical" evidence="7">
    <location>
        <begin position="250"/>
        <end position="272"/>
    </location>
</feature>
<feature type="transmembrane region" description="Helical" evidence="7">
    <location>
        <begin position="484"/>
        <end position="505"/>
    </location>
</feature>
<feature type="transmembrane region" description="Helical" evidence="7">
    <location>
        <begin position="20"/>
        <end position="38"/>
    </location>
</feature>
<dbReference type="Pfam" id="PF12704">
    <property type="entry name" value="MacB_PCD"/>
    <property type="match status" value="1"/>
</dbReference>
<dbReference type="GeneID" id="31574393"/>
<accession>A0AAD0KNK9</accession>
<dbReference type="PANTHER" id="PTHR30572:SF4">
    <property type="entry name" value="ABC TRANSPORTER PERMEASE YTRF"/>
    <property type="match status" value="1"/>
</dbReference>
<dbReference type="AlphaFoldDB" id="A0AAD0KNK9"/>
<proteinExistence type="inferred from homology"/>
<organism evidence="10 11">
    <name type="scientific">Paenibacillus odorifer</name>
    <dbReference type="NCBI Taxonomy" id="189426"/>
    <lineage>
        <taxon>Bacteria</taxon>
        <taxon>Bacillati</taxon>
        <taxon>Bacillota</taxon>
        <taxon>Bacilli</taxon>
        <taxon>Bacillales</taxon>
        <taxon>Paenibacillaceae</taxon>
        <taxon>Paenibacillus</taxon>
    </lineage>
</organism>
<evidence type="ECO:0000256" key="2">
    <source>
        <dbReference type="ARBA" id="ARBA00022475"/>
    </source>
</evidence>
<dbReference type="InterPro" id="IPR025857">
    <property type="entry name" value="MacB_PCD"/>
</dbReference>
<dbReference type="RefSeq" id="WP_051491238.1">
    <property type="nucleotide sequence ID" value="NZ_CP009428.1"/>
</dbReference>
<feature type="domain" description="ABC3 transporter permease C-terminal" evidence="8">
    <location>
        <begin position="728"/>
        <end position="837"/>
    </location>
</feature>
<dbReference type="GO" id="GO:0005886">
    <property type="term" value="C:plasma membrane"/>
    <property type="evidence" value="ECO:0007669"/>
    <property type="project" value="UniProtKB-SubCell"/>
</dbReference>
<evidence type="ECO:0000256" key="1">
    <source>
        <dbReference type="ARBA" id="ARBA00004651"/>
    </source>
</evidence>
<dbReference type="PANTHER" id="PTHR30572">
    <property type="entry name" value="MEMBRANE COMPONENT OF TRANSPORTER-RELATED"/>
    <property type="match status" value="1"/>
</dbReference>
<dbReference type="Proteomes" id="UP000249163">
    <property type="component" value="Chromosome"/>
</dbReference>
<evidence type="ECO:0000313" key="11">
    <source>
        <dbReference type="Proteomes" id="UP000249163"/>
    </source>
</evidence>
<protein>
    <submittedName>
        <fullName evidence="10">ABC transporter substrate-binding protein</fullName>
    </submittedName>
</protein>
<evidence type="ECO:0000313" key="10">
    <source>
        <dbReference type="EMBL" id="AWV36444.1"/>
    </source>
</evidence>
<comment type="subcellular location">
    <subcellularLocation>
        <location evidence="1">Cell membrane</location>
        <topology evidence="1">Multi-pass membrane protein</topology>
    </subcellularLocation>
</comment>
<evidence type="ECO:0000259" key="8">
    <source>
        <dbReference type="Pfam" id="PF02687"/>
    </source>
</evidence>
<feature type="transmembrane region" description="Helical" evidence="7">
    <location>
        <begin position="724"/>
        <end position="750"/>
    </location>
</feature>
<dbReference type="GO" id="GO:0022857">
    <property type="term" value="F:transmembrane transporter activity"/>
    <property type="evidence" value="ECO:0007669"/>
    <property type="project" value="TreeGrafter"/>
</dbReference>
<evidence type="ECO:0000259" key="9">
    <source>
        <dbReference type="Pfam" id="PF12704"/>
    </source>
</evidence>
<evidence type="ECO:0000256" key="4">
    <source>
        <dbReference type="ARBA" id="ARBA00022989"/>
    </source>
</evidence>
<feature type="domain" description="ABC3 transporter permease C-terminal" evidence="8">
    <location>
        <begin position="256"/>
        <end position="371"/>
    </location>
</feature>
<feature type="transmembrane region" description="Helical" evidence="7">
    <location>
        <begin position="778"/>
        <end position="802"/>
    </location>
</feature>
<comment type="similarity">
    <text evidence="6">Belongs to the ABC-4 integral membrane protein family.</text>
</comment>
<keyword evidence="4 7" id="KW-1133">Transmembrane helix</keyword>
<evidence type="ECO:0000256" key="6">
    <source>
        <dbReference type="ARBA" id="ARBA00038076"/>
    </source>
</evidence>